<sequence>MGIFQRIHYETMLDSERERIRHIFIKTNQILAQHYFQENNYPQCFEHYEITLDKDPYEEDIYFDYLEILLQ</sequence>
<protein>
    <submittedName>
        <fullName evidence="1">Uncharacterized protein</fullName>
    </submittedName>
</protein>
<evidence type="ECO:0000313" key="1">
    <source>
        <dbReference type="EMBL" id="RST76375.1"/>
    </source>
</evidence>
<comment type="caution">
    <text evidence="1">The sequence shown here is derived from an EMBL/GenBank/DDBJ whole genome shotgun (WGS) entry which is preliminary data.</text>
</comment>
<dbReference type="EMBL" id="QYTV02000002">
    <property type="protein sequence ID" value="RST76375.1"/>
    <property type="molecule type" value="Genomic_DNA"/>
</dbReference>
<proteinExistence type="predicted"/>
<name>A0A429Y4L4_9BACI</name>
<evidence type="ECO:0000313" key="2">
    <source>
        <dbReference type="Proteomes" id="UP000287156"/>
    </source>
</evidence>
<keyword evidence="2" id="KW-1185">Reference proteome</keyword>
<reference evidence="1" key="1">
    <citation type="submission" date="2018-12" db="EMBL/GenBank/DDBJ databases">
        <authorList>
            <person name="Sun L."/>
            <person name="Chen Z."/>
        </authorList>
    </citation>
    <scope>NUCLEOTIDE SEQUENCE [LARGE SCALE GENOMIC DNA]</scope>
    <source>
        <strain evidence="1">3-2-2</strain>
    </source>
</reference>
<gene>
    <name evidence="1" type="ORF">D4T97_006300</name>
</gene>
<dbReference type="Proteomes" id="UP000287156">
    <property type="component" value="Unassembled WGS sequence"/>
</dbReference>
<dbReference type="AlphaFoldDB" id="A0A429Y4L4"/>
<organism evidence="1 2">
    <name type="scientific">Siminovitchia acidinfaciens</name>
    <dbReference type="NCBI Taxonomy" id="2321395"/>
    <lineage>
        <taxon>Bacteria</taxon>
        <taxon>Bacillati</taxon>
        <taxon>Bacillota</taxon>
        <taxon>Bacilli</taxon>
        <taxon>Bacillales</taxon>
        <taxon>Bacillaceae</taxon>
        <taxon>Siminovitchia</taxon>
    </lineage>
</organism>
<accession>A0A429Y4L4</accession>